<dbReference type="InterPro" id="IPR013595">
    <property type="entry name" value="Pept_S33_TAP-like_C"/>
</dbReference>
<dbReference type="GO" id="GO:0016787">
    <property type="term" value="F:hydrolase activity"/>
    <property type="evidence" value="ECO:0007669"/>
    <property type="project" value="UniProtKB-KW"/>
</dbReference>
<dbReference type="AlphaFoldDB" id="A0A164X7L7"/>
<dbReference type="InterPro" id="IPR029058">
    <property type="entry name" value="AB_hydrolase_fold"/>
</dbReference>
<name>A0A164X7L7_9AGAM</name>
<evidence type="ECO:0000313" key="6">
    <source>
        <dbReference type="Proteomes" id="UP000076722"/>
    </source>
</evidence>
<dbReference type="OrthoDB" id="425534at2759"/>
<evidence type="ECO:0000259" key="3">
    <source>
        <dbReference type="Pfam" id="PF00561"/>
    </source>
</evidence>
<feature type="domain" description="AB hydrolase-1" evidence="3">
    <location>
        <begin position="123"/>
        <end position="301"/>
    </location>
</feature>
<dbReference type="Pfam" id="PF08386">
    <property type="entry name" value="Abhydrolase_4"/>
    <property type="match status" value="1"/>
</dbReference>
<feature type="domain" description="Peptidase S33 tripeptidyl aminopeptidase-like C-terminal" evidence="4">
    <location>
        <begin position="446"/>
        <end position="546"/>
    </location>
</feature>
<dbReference type="PANTHER" id="PTHR43248">
    <property type="entry name" value="2-SUCCINYL-6-HYDROXY-2,4-CYCLOHEXADIENE-1-CARBOXYLATE SYNTHASE"/>
    <property type="match status" value="1"/>
</dbReference>
<dbReference type="InterPro" id="IPR051601">
    <property type="entry name" value="Serine_prot/Carboxylest_S33"/>
</dbReference>
<dbReference type="STRING" id="1314777.A0A164X7L7"/>
<dbReference type="Gene3D" id="3.40.50.1820">
    <property type="entry name" value="alpha/beta hydrolase"/>
    <property type="match status" value="1"/>
</dbReference>
<evidence type="ECO:0000259" key="4">
    <source>
        <dbReference type="Pfam" id="PF08386"/>
    </source>
</evidence>
<dbReference type="InterPro" id="IPR000073">
    <property type="entry name" value="AB_hydrolase_1"/>
</dbReference>
<keyword evidence="6" id="KW-1185">Reference proteome</keyword>
<gene>
    <name evidence="5" type="ORF">SISNIDRAFT_451320</name>
</gene>
<comment type="similarity">
    <text evidence="1">Belongs to the peptidase S33 family.</text>
</comment>
<dbReference type="Pfam" id="PF00561">
    <property type="entry name" value="Abhydrolase_1"/>
    <property type="match status" value="1"/>
</dbReference>
<evidence type="ECO:0000256" key="1">
    <source>
        <dbReference type="ARBA" id="ARBA00010088"/>
    </source>
</evidence>
<dbReference type="PANTHER" id="PTHR43248:SF25">
    <property type="entry name" value="AB HYDROLASE-1 DOMAIN-CONTAINING PROTEIN-RELATED"/>
    <property type="match status" value="1"/>
</dbReference>
<dbReference type="EMBL" id="KV419400">
    <property type="protein sequence ID" value="KZS95709.1"/>
    <property type="molecule type" value="Genomic_DNA"/>
</dbReference>
<protein>
    <submittedName>
        <fullName evidence="5">Uncharacterized protein</fullName>
    </submittedName>
</protein>
<organism evidence="5 6">
    <name type="scientific">Sistotremastrum niveocremeum HHB9708</name>
    <dbReference type="NCBI Taxonomy" id="1314777"/>
    <lineage>
        <taxon>Eukaryota</taxon>
        <taxon>Fungi</taxon>
        <taxon>Dikarya</taxon>
        <taxon>Basidiomycota</taxon>
        <taxon>Agaricomycotina</taxon>
        <taxon>Agaricomycetes</taxon>
        <taxon>Sistotremastrales</taxon>
        <taxon>Sistotremastraceae</taxon>
        <taxon>Sertulicium</taxon>
        <taxon>Sertulicium niveocremeum</taxon>
    </lineage>
</organism>
<dbReference type="SUPFAM" id="SSF53474">
    <property type="entry name" value="alpha/beta-Hydrolases"/>
    <property type="match status" value="1"/>
</dbReference>
<evidence type="ECO:0000313" key="5">
    <source>
        <dbReference type="EMBL" id="KZS95709.1"/>
    </source>
</evidence>
<accession>A0A164X7L7</accession>
<reference evidence="5 6" key="1">
    <citation type="journal article" date="2016" name="Mol. Biol. Evol.">
        <title>Comparative Genomics of Early-Diverging Mushroom-Forming Fungi Provides Insights into the Origins of Lignocellulose Decay Capabilities.</title>
        <authorList>
            <person name="Nagy L.G."/>
            <person name="Riley R."/>
            <person name="Tritt A."/>
            <person name="Adam C."/>
            <person name="Daum C."/>
            <person name="Floudas D."/>
            <person name="Sun H."/>
            <person name="Yadav J.S."/>
            <person name="Pangilinan J."/>
            <person name="Larsson K.H."/>
            <person name="Matsuura K."/>
            <person name="Barry K."/>
            <person name="Labutti K."/>
            <person name="Kuo R."/>
            <person name="Ohm R.A."/>
            <person name="Bhattacharya S.S."/>
            <person name="Shirouzu T."/>
            <person name="Yoshinaga Y."/>
            <person name="Martin F.M."/>
            <person name="Grigoriev I.V."/>
            <person name="Hibbett D.S."/>
        </authorList>
    </citation>
    <scope>NUCLEOTIDE SEQUENCE [LARGE SCALE GENOMIC DNA]</scope>
    <source>
        <strain evidence="5 6">HHB9708</strain>
    </source>
</reference>
<dbReference type="Proteomes" id="UP000076722">
    <property type="component" value="Unassembled WGS sequence"/>
</dbReference>
<sequence>MDKKESLSLPPYSASPIELREKKSGISRWLKIGALVSLSLWYLSGKTGEAVKRACVKSTSNEFSWDKLTPSTTFDWVDCFEKFQCTRLEVPLDYAKPEGKKAAVAVIRLPSKYPVGHKKWRGPILYNPGGPGGSGVGLLQRAGESFSGVIGDDYDHVSFDPRGIGATTPSVNAFPTPAERATFNLREGPLVNETADALAVLYAGSDVLGQLVELRTKESAEHVSTAVVARDMLSITRAYGREKLLYWGFSYGTVLGITYASMFPDNVERIIVDGVVDTYNYYQSAWSNNLLDTDKILPAMAKECSASSACPLHESTPEAVEDRIHSIISSLKTNPLPVVDGDNYGVVDYKLAWNAVFRVLYSPYKAFPGLASALADIEKGDGRALYRLGKKPENSFECQCGDGPKQDLQVMETTLAVACGDGEDITGENLKDLERFYEELSEMSSFANVWTHIHAGCVGWRIRPTERYSGRFEGNTSFPLLLIGNTADPVTPLWAAKKMSKGFKDAVVLTQNSSGHCSLAATSACTAKYIRQYFRDGTLPPEGTVCEIEDHVFPPDDLSSHRNEALSVEDAQLRDAMRKLNDVFEVPRLGHM</sequence>
<evidence type="ECO:0000256" key="2">
    <source>
        <dbReference type="ARBA" id="ARBA00022801"/>
    </source>
</evidence>
<keyword evidence="2" id="KW-0378">Hydrolase</keyword>
<proteinExistence type="inferred from homology"/>